<dbReference type="AlphaFoldDB" id="F0F113"/>
<dbReference type="HOGENOM" id="CLU_3128796_0_0_4"/>
<reference evidence="1 2" key="1">
    <citation type="submission" date="2011-01" db="EMBL/GenBank/DDBJ databases">
        <authorList>
            <person name="Muzny D."/>
            <person name="Qin X."/>
            <person name="Deng J."/>
            <person name="Jiang H."/>
            <person name="Liu Y."/>
            <person name="Qu J."/>
            <person name="Song X.-Z."/>
            <person name="Zhang L."/>
            <person name="Thornton R."/>
            <person name="Coyle M."/>
            <person name="Francisco L."/>
            <person name="Jackson L."/>
            <person name="Javaid M."/>
            <person name="Korchina V."/>
            <person name="Kovar C."/>
            <person name="Mata R."/>
            <person name="Mathew T."/>
            <person name="Ngo R."/>
            <person name="Nguyen L."/>
            <person name="Nguyen N."/>
            <person name="Okwuonu G."/>
            <person name="Ongeri F."/>
            <person name="Pham C."/>
            <person name="Simmons D."/>
            <person name="Wilczek-Boney K."/>
            <person name="Hale W."/>
            <person name="Jakkamsetti A."/>
            <person name="Pham P."/>
            <person name="Ruth R."/>
            <person name="San Lucas F."/>
            <person name="Warren J."/>
            <person name="Zhang J."/>
            <person name="Zhao Z."/>
            <person name="Zhou C."/>
            <person name="Zhu D."/>
            <person name="Lee S."/>
            <person name="Bess C."/>
            <person name="Blankenburg K."/>
            <person name="Forbes L."/>
            <person name="Fu Q."/>
            <person name="Gubbala S."/>
            <person name="Hirani K."/>
            <person name="Jayaseelan J.C."/>
            <person name="Lara F."/>
            <person name="Munidasa M."/>
            <person name="Palculict T."/>
            <person name="Patil S."/>
            <person name="Pu L.-L."/>
            <person name="Saada N."/>
            <person name="Tang L."/>
            <person name="Weissenberger G."/>
            <person name="Zhu Y."/>
            <person name="Hemphill L."/>
            <person name="Shang Y."/>
            <person name="Youmans B."/>
            <person name="Ayvaz T."/>
            <person name="Ross M."/>
            <person name="Santibanez J."/>
            <person name="Aqrawi P."/>
            <person name="Gross S."/>
            <person name="Joshi V."/>
            <person name="Fowler G."/>
            <person name="Nazareth L."/>
            <person name="Reid J."/>
            <person name="Worley K."/>
            <person name="Petrosino J."/>
            <person name="Highlander S."/>
            <person name="Gibbs R."/>
        </authorList>
    </citation>
    <scope>NUCLEOTIDE SEQUENCE [LARGE SCALE GENOMIC DNA]</scope>
    <source>
        <strain evidence="1 2">ATCC 33394</strain>
    </source>
</reference>
<evidence type="ECO:0000313" key="1">
    <source>
        <dbReference type="EMBL" id="EGC16789.1"/>
    </source>
</evidence>
<accession>F0F113</accession>
<name>F0F113_9NEIS</name>
<dbReference type="EMBL" id="AEWV01000032">
    <property type="protein sequence ID" value="EGC16789.1"/>
    <property type="molecule type" value="Genomic_DNA"/>
</dbReference>
<feature type="non-terminal residue" evidence="1">
    <location>
        <position position="50"/>
    </location>
</feature>
<dbReference type="Proteomes" id="UP000004088">
    <property type="component" value="Unassembled WGS sequence"/>
</dbReference>
<keyword evidence="2" id="KW-1185">Reference proteome</keyword>
<organism evidence="1 2">
    <name type="scientific">Kingella denitrificans ATCC 33394</name>
    <dbReference type="NCBI Taxonomy" id="888741"/>
    <lineage>
        <taxon>Bacteria</taxon>
        <taxon>Pseudomonadati</taxon>
        <taxon>Pseudomonadota</taxon>
        <taxon>Betaproteobacteria</taxon>
        <taxon>Neisseriales</taxon>
        <taxon>Neisseriaceae</taxon>
        <taxon>Kingella</taxon>
    </lineage>
</organism>
<protein>
    <submittedName>
        <fullName evidence="1">Uncharacterized protein</fullName>
    </submittedName>
</protein>
<evidence type="ECO:0000313" key="2">
    <source>
        <dbReference type="Proteomes" id="UP000004088"/>
    </source>
</evidence>
<comment type="caution">
    <text evidence="1">The sequence shown here is derived from an EMBL/GenBank/DDBJ whole genome shotgun (WGS) entry which is preliminary data.</text>
</comment>
<sequence length="50" mass="5812">MVIMGRISVVIIHFKLLLILNDDVNDIRIVLLDNCNPLFLLRKIFSSLIF</sequence>
<gene>
    <name evidence="1" type="ORF">HMPREF9098_1798</name>
</gene>
<proteinExistence type="predicted"/>